<name>A0A5J5DMU9_9PERO</name>
<comment type="caution">
    <text evidence="1">The sequence shown here is derived from an EMBL/GenBank/DDBJ whole genome shotgun (WGS) entry which is preliminary data.</text>
</comment>
<evidence type="ECO:0000313" key="2">
    <source>
        <dbReference type="Proteomes" id="UP000327493"/>
    </source>
</evidence>
<sequence length="53" mass="6294">MFMSYIVVDHSPLLRYLHHNPGIIIIRLNIISFEYSYHPFTIIEMMAAPQRFG</sequence>
<proteinExistence type="predicted"/>
<keyword evidence="2" id="KW-1185">Reference proteome</keyword>
<protein>
    <submittedName>
        <fullName evidence="1">Uncharacterized protein</fullName>
    </submittedName>
</protein>
<dbReference type="EMBL" id="VOFY01000002">
    <property type="protein sequence ID" value="KAA8594645.1"/>
    <property type="molecule type" value="Genomic_DNA"/>
</dbReference>
<accession>A0A5J5DMU9</accession>
<organism evidence="1 2">
    <name type="scientific">Etheostoma spectabile</name>
    <name type="common">orangethroat darter</name>
    <dbReference type="NCBI Taxonomy" id="54343"/>
    <lineage>
        <taxon>Eukaryota</taxon>
        <taxon>Metazoa</taxon>
        <taxon>Chordata</taxon>
        <taxon>Craniata</taxon>
        <taxon>Vertebrata</taxon>
        <taxon>Euteleostomi</taxon>
        <taxon>Actinopterygii</taxon>
        <taxon>Neopterygii</taxon>
        <taxon>Teleostei</taxon>
        <taxon>Neoteleostei</taxon>
        <taxon>Acanthomorphata</taxon>
        <taxon>Eupercaria</taxon>
        <taxon>Perciformes</taxon>
        <taxon>Percoidei</taxon>
        <taxon>Percidae</taxon>
        <taxon>Etheostomatinae</taxon>
        <taxon>Etheostoma</taxon>
    </lineage>
</organism>
<evidence type="ECO:0000313" key="1">
    <source>
        <dbReference type="EMBL" id="KAA8594645.1"/>
    </source>
</evidence>
<gene>
    <name evidence="1" type="ORF">FQN60_011780</name>
</gene>
<reference evidence="1 2" key="1">
    <citation type="submission" date="2019-08" db="EMBL/GenBank/DDBJ databases">
        <title>A chromosome-level genome assembly, high-density linkage maps, and genome scans reveal the genomic architecture of hybrid incompatibilities underlying speciation via character displacement in darters (Percidae: Etheostominae).</title>
        <authorList>
            <person name="Moran R.L."/>
            <person name="Catchen J.M."/>
            <person name="Fuller R.C."/>
        </authorList>
    </citation>
    <scope>NUCLEOTIDE SEQUENCE [LARGE SCALE GENOMIC DNA]</scope>
    <source>
        <strain evidence="1">EspeVRDwgs_2016</strain>
        <tissue evidence="1">Muscle</tissue>
    </source>
</reference>
<dbReference type="Proteomes" id="UP000327493">
    <property type="component" value="Chromosome 2"/>
</dbReference>
<dbReference type="AlphaFoldDB" id="A0A5J5DMU9"/>